<comment type="caution">
    <text evidence="10">The sequence shown here is derived from an EMBL/GenBank/DDBJ whole genome shotgun (WGS) entry which is preliminary data.</text>
</comment>
<evidence type="ECO:0000256" key="5">
    <source>
        <dbReference type="ARBA" id="ARBA00022729"/>
    </source>
</evidence>
<evidence type="ECO:0000256" key="7">
    <source>
        <dbReference type="ARBA" id="ARBA00023283"/>
    </source>
</evidence>
<keyword evidence="11" id="KW-1185">Reference proteome</keyword>
<evidence type="ECO:0000256" key="6">
    <source>
        <dbReference type="ARBA" id="ARBA00022815"/>
    </source>
</evidence>
<protein>
    <submittedName>
        <fullName evidence="10">Uncharacterized protein</fullName>
    </submittedName>
</protein>
<dbReference type="InterPro" id="IPR010475">
    <property type="entry name" value="AKH/RPCH_hormone"/>
</dbReference>
<evidence type="ECO:0000256" key="1">
    <source>
        <dbReference type="ARBA" id="ARBA00004613"/>
    </source>
</evidence>
<dbReference type="GO" id="GO:0005179">
    <property type="term" value="F:hormone activity"/>
    <property type="evidence" value="ECO:0007669"/>
    <property type="project" value="UniProtKB-KW"/>
</dbReference>
<evidence type="ECO:0000256" key="2">
    <source>
        <dbReference type="ARBA" id="ARBA00006145"/>
    </source>
</evidence>
<reference evidence="10 11" key="1">
    <citation type="journal article" date="2023" name="Insect Mol. Biol.">
        <title>Genome sequencing provides insights into the evolution of gene families encoding plant cell wall-degrading enzymes in longhorned beetles.</title>
        <authorList>
            <person name="Shin N.R."/>
            <person name="Okamura Y."/>
            <person name="Kirsch R."/>
            <person name="Pauchet Y."/>
        </authorList>
    </citation>
    <scope>NUCLEOTIDE SEQUENCE [LARGE SCALE GENOMIC DNA]</scope>
    <source>
        <strain evidence="10">EAD_L_NR</strain>
    </source>
</reference>
<dbReference type="Proteomes" id="UP001159042">
    <property type="component" value="Unassembled WGS sequence"/>
</dbReference>
<accession>A0AAV8WBV7</accession>
<gene>
    <name evidence="10" type="ORF">NQ315_010073</name>
</gene>
<dbReference type="GO" id="GO:0005576">
    <property type="term" value="C:extracellular region"/>
    <property type="evidence" value="ECO:0007669"/>
    <property type="project" value="UniProtKB-SubCell"/>
</dbReference>
<sequence length="74" mass="8544">MYRVILIVVFISLIGFCTAQVNFSPNWGKRALSSPGTEEHNDINCRENMDTLMLIYKIIQNEAQKLMDCEKFSN</sequence>
<comment type="similarity">
    <text evidence="2">Belongs to the AKH/HRTH/RPCH family.</text>
</comment>
<dbReference type="EMBL" id="JANEYG010000004">
    <property type="protein sequence ID" value="KAJ8923495.1"/>
    <property type="molecule type" value="Genomic_DNA"/>
</dbReference>
<keyword evidence="7" id="KW-0873">Pyrrolidone carboxylic acid</keyword>
<dbReference type="PROSITE" id="PS00256">
    <property type="entry name" value="AKH"/>
    <property type="match status" value="1"/>
</dbReference>
<evidence type="ECO:0000256" key="9">
    <source>
        <dbReference type="SAM" id="SignalP"/>
    </source>
</evidence>
<name>A0AAV8WBV7_9CUCU</name>
<proteinExistence type="inferred from homology"/>
<feature type="signal peptide" evidence="9">
    <location>
        <begin position="1"/>
        <end position="19"/>
    </location>
</feature>
<evidence type="ECO:0000313" key="10">
    <source>
        <dbReference type="EMBL" id="KAJ8923495.1"/>
    </source>
</evidence>
<dbReference type="AlphaFoldDB" id="A0AAV8WBV7"/>
<evidence type="ECO:0000256" key="4">
    <source>
        <dbReference type="ARBA" id="ARBA00022702"/>
    </source>
</evidence>
<evidence type="ECO:0000313" key="11">
    <source>
        <dbReference type="Proteomes" id="UP001159042"/>
    </source>
</evidence>
<dbReference type="GO" id="GO:0007218">
    <property type="term" value="P:neuropeptide signaling pathway"/>
    <property type="evidence" value="ECO:0007669"/>
    <property type="project" value="UniProtKB-KW"/>
</dbReference>
<feature type="chain" id="PRO_5043731687" evidence="9">
    <location>
        <begin position="20"/>
        <end position="74"/>
    </location>
</feature>
<keyword evidence="8" id="KW-0527">Neuropeptide</keyword>
<dbReference type="InterPro" id="IPR002047">
    <property type="entry name" value="Adipokinetic_hormone_CS"/>
</dbReference>
<keyword evidence="6" id="KW-0027">Amidation</keyword>
<evidence type="ECO:0000256" key="8">
    <source>
        <dbReference type="ARBA" id="ARBA00023320"/>
    </source>
</evidence>
<keyword evidence="5 9" id="KW-0732">Signal</keyword>
<dbReference type="Pfam" id="PF06377">
    <property type="entry name" value="Adipokin_hormo"/>
    <property type="match status" value="1"/>
</dbReference>
<organism evidence="10 11">
    <name type="scientific">Exocentrus adspersus</name>
    <dbReference type="NCBI Taxonomy" id="1586481"/>
    <lineage>
        <taxon>Eukaryota</taxon>
        <taxon>Metazoa</taxon>
        <taxon>Ecdysozoa</taxon>
        <taxon>Arthropoda</taxon>
        <taxon>Hexapoda</taxon>
        <taxon>Insecta</taxon>
        <taxon>Pterygota</taxon>
        <taxon>Neoptera</taxon>
        <taxon>Endopterygota</taxon>
        <taxon>Coleoptera</taxon>
        <taxon>Polyphaga</taxon>
        <taxon>Cucujiformia</taxon>
        <taxon>Chrysomeloidea</taxon>
        <taxon>Cerambycidae</taxon>
        <taxon>Lamiinae</taxon>
        <taxon>Acanthocinini</taxon>
        <taxon>Exocentrus</taxon>
    </lineage>
</organism>
<evidence type="ECO:0000256" key="3">
    <source>
        <dbReference type="ARBA" id="ARBA00022525"/>
    </source>
</evidence>
<keyword evidence="3" id="KW-0964">Secreted</keyword>
<comment type="subcellular location">
    <subcellularLocation>
        <location evidence="1">Secreted</location>
    </subcellularLocation>
</comment>
<keyword evidence="4" id="KW-0372">Hormone</keyword>